<accession>A0AA45KFY1</accession>
<dbReference type="SUPFAM" id="SSF53474">
    <property type="entry name" value="alpha/beta-Hydrolases"/>
    <property type="match status" value="1"/>
</dbReference>
<reference evidence="2 3" key="1">
    <citation type="submission" date="2021-02" db="EMBL/GenBank/DDBJ databases">
        <title>Complete genome sequence of Lactococcus lactis strain K_LL004.</title>
        <authorList>
            <person name="Kim H.B."/>
        </authorList>
    </citation>
    <scope>NUCLEOTIDE SEQUENCE [LARGE SCALE GENOMIC DNA]</scope>
    <source>
        <strain evidence="2 3">K_LL004</strain>
    </source>
</reference>
<dbReference type="EMBL" id="CP070872">
    <property type="protein sequence ID" value="QSE76625.1"/>
    <property type="molecule type" value="Genomic_DNA"/>
</dbReference>
<evidence type="ECO:0000313" key="2">
    <source>
        <dbReference type="EMBL" id="QSE76625.1"/>
    </source>
</evidence>
<dbReference type="RefSeq" id="WP_205871932.1">
    <property type="nucleotide sequence ID" value="NZ_CP070872.1"/>
</dbReference>
<keyword evidence="1" id="KW-0472">Membrane</keyword>
<dbReference type="Gene3D" id="3.40.50.1820">
    <property type="entry name" value="alpha/beta hydrolase"/>
    <property type="match status" value="1"/>
</dbReference>
<dbReference type="AlphaFoldDB" id="A0AA45KFY1"/>
<dbReference type="Pfam" id="PF06028">
    <property type="entry name" value="DUF915"/>
    <property type="match status" value="1"/>
</dbReference>
<protein>
    <submittedName>
        <fullName evidence="2">Alpha/beta hydrolase</fullName>
    </submittedName>
</protein>
<sequence length="311" mass="34440">MKKQSPRKRSRKRRIVTAIMTVSATLVMASCTFWGFLKMGHYHLVKEVPHSQISKNKKSKQVIYPTIYIGGSGGSATDLFDMMTQVAPQEVAKSAPLSFAVNIGRNNALTISGNIAQTNHFPQIDFNTVKGTSAGESYSIALQKMMTYLTKHYRVPAINLVGFSSGGTGALYYMIDTGGNPNFPRVKKFVSLDGEYNSETPLQAGETLAQVLETGPSAQTPMYQYIAKHYQRLSSKTKTLLLMGDYNALMQTDGTVPWADGFSVYHFFKENGNPVTWRIYPSVVKHVADKNNPTALAYIKTFLFGKSKTQT</sequence>
<dbReference type="InterPro" id="IPR029058">
    <property type="entry name" value="AB_hydrolase_fold"/>
</dbReference>
<gene>
    <name evidence="2" type="ORF">JW886_09275</name>
</gene>
<keyword evidence="1" id="KW-0812">Transmembrane</keyword>
<evidence type="ECO:0000256" key="1">
    <source>
        <dbReference type="SAM" id="Phobius"/>
    </source>
</evidence>
<organism evidence="2 3">
    <name type="scientific">Lactococcus taiwanensis</name>
    <dbReference type="NCBI Taxonomy" id="1151742"/>
    <lineage>
        <taxon>Bacteria</taxon>
        <taxon>Bacillati</taxon>
        <taxon>Bacillota</taxon>
        <taxon>Bacilli</taxon>
        <taxon>Lactobacillales</taxon>
        <taxon>Streptococcaceae</taxon>
        <taxon>Lactococcus</taxon>
    </lineage>
</organism>
<name>A0AA45KFY1_9LACT</name>
<dbReference type="InterPro" id="IPR010315">
    <property type="entry name" value="DUF915_hydro-like"/>
</dbReference>
<evidence type="ECO:0000313" key="3">
    <source>
        <dbReference type="Proteomes" id="UP000663608"/>
    </source>
</evidence>
<keyword evidence="2" id="KW-0378">Hydrolase</keyword>
<keyword evidence="1" id="KW-1133">Transmembrane helix</keyword>
<dbReference type="PROSITE" id="PS51257">
    <property type="entry name" value="PROKAR_LIPOPROTEIN"/>
    <property type="match status" value="1"/>
</dbReference>
<feature type="transmembrane region" description="Helical" evidence="1">
    <location>
        <begin position="15"/>
        <end position="37"/>
    </location>
</feature>
<dbReference type="KEGG" id="lti:JW886_09275"/>
<proteinExistence type="predicted"/>
<dbReference type="GO" id="GO:0016787">
    <property type="term" value="F:hydrolase activity"/>
    <property type="evidence" value="ECO:0007669"/>
    <property type="project" value="UniProtKB-KW"/>
</dbReference>
<keyword evidence="3" id="KW-1185">Reference proteome</keyword>
<dbReference type="Proteomes" id="UP000663608">
    <property type="component" value="Chromosome"/>
</dbReference>